<dbReference type="Proteomes" id="UP000814128">
    <property type="component" value="Unassembled WGS sequence"/>
</dbReference>
<organism evidence="1 2">
    <name type="scientific">Vararia minispora EC-137</name>
    <dbReference type="NCBI Taxonomy" id="1314806"/>
    <lineage>
        <taxon>Eukaryota</taxon>
        <taxon>Fungi</taxon>
        <taxon>Dikarya</taxon>
        <taxon>Basidiomycota</taxon>
        <taxon>Agaricomycotina</taxon>
        <taxon>Agaricomycetes</taxon>
        <taxon>Russulales</taxon>
        <taxon>Lachnocladiaceae</taxon>
        <taxon>Vararia</taxon>
    </lineage>
</organism>
<comment type="caution">
    <text evidence="1">The sequence shown here is derived from an EMBL/GenBank/DDBJ whole genome shotgun (WGS) entry which is preliminary data.</text>
</comment>
<gene>
    <name evidence="1" type="ORF">K488DRAFT_44781</name>
</gene>
<keyword evidence="2" id="KW-1185">Reference proteome</keyword>
<reference evidence="1" key="1">
    <citation type="submission" date="2021-02" db="EMBL/GenBank/DDBJ databases">
        <authorList>
            <consortium name="DOE Joint Genome Institute"/>
            <person name="Ahrendt S."/>
            <person name="Looney B.P."/>
            <person name="Miyauchi S."/>
            <person name="Morin E."/>
            <person name="Drula E."/>
            <person name="Courty P.E."/>
            <person name="Chicoki N."/>
            <person name="Fauchery L."/>
            <person name="Kohler A."/>
            <person name="Kuo A."/>
            <person name="Labutti K."/>
            <person name="Pangilinan J."/>
            <person name="Lipzen A."/>
            <person name="Riley R."/>
            <person name="Andreopoulos W."/>
            <person name="He G."/>
            <person name="Johnson J."/>
            <person name="Barry K.W."/>
            <person name="Grigoriev I.V."/>
            <person name="Nagy L."/>
            <person name="Hibbett D."/>
            <person name="Henrissat B."/>
            <person name="Matheny P.B."/>
            <person name="Labbe J."/>
            <person name="Martin F."/>
        </authorList>
    </citation>
    <scope>NUCLEOTIDE SEQUENCE</scope>
    <source>
        <strain evidence="1">EC-137</strain>
    </source>
</reference>
<evidence type="ECO:0000313" key="1">
    <source>
        <dbReference type="EMBL" id="KAI0034749.1"/>
    </source>
</evidence>
<reference evidence="1" key="2">
    <citation type="journal article" date="2022" name="New Phytol.">
        <title>Evolutionary transition to the ectomycorrhizal habit in the genomes of a hyperdiverse lineage of mushroom-forming fungi.</title>
        <authorList>
            <person name="Looney B."/>
            <person name="Miyauchi S."/>
            <person name="Morin E."/>
            <person name="Drula E."/>
            <person name="Courty P.E."/>
            <person name="Kohler A."/>
            <person name="Kuo A."/>
            <person name="LaButti K."/>
            <person name="Pangilinan J."/>
            <person name="Lipzen A."/>
            <person name="Riley R."/>
            <person name="Andreopoulos W."/>
            <person name="He G."/>
            <person name="Johnson J."/>
            <person name="Nolan M."/>
            <person name="Tritt A."/>
            <person name="Barry K.W."/>
            <person name="Grigoriev I.V."/>
            <person name="Nagy L.G."/>
            <person name="Hibbett D."/>
            <person name="Henrissat B."/>
            <person name="Matheny P.B."/>
            <person name="Labbe J."/>
            <person name="Martin F.M."/>
        </authorList>
    </citation>
    <scope>NUCLEOTIDE SEQUENCE</scope>
    <source>
        <strain evidence="1">EC-137</strain>
    </source>
</reference>
<evidence type="ECO:0000313" key="2">
    <source>
        <dbReference type="Proteomes" id="UP000814128"/>
    </source>
</evidence>
<proteinExistence type="predicted"/>
<sequence length="340" mass="37083">MGKAGKWYYAVKKGRIPGIYGSWPEAEAQVKQFRGPMHMKFRSYEEAERWLGLPVDGTTNPYLAPRLIAGFSDDPRQPPVAEPQPGPVTVTNARDVPPPLVAGSSASLSSIIAYTDGAAKKNQDKFNRMAGYGIHWAAAHSGDIAEPLPGPPGEGHTNNVGELTAIIRVLELTKGDPRPLTIYSDSTYSIDCFDRHQGWVANGDKTASGKTPANFDMIRYMVALRSLRNVRKQKTAIKHVKGHADSPGNIAADRLANQGVYKPRVGVPPEPDWKRLLEEVEKEEKEVVAHMNGAQYLRSGAPEAVTTTTTTTTTTIVTVTTTTSVRRCHLCCELASLKHS</sequence>
<accession>A0ACB8QS82</accession>
<name>A0ACB8QS82_9AGAM</name>
<dbReference type="EMBL" id="MU273495">
    <property type="protein sequence ID" value="KAI0034749.1"/>
    <property type="molecule type" value="Genomic_DNA"/>
</dbReference>
<protein>
    <submittedName>
        <fullName evidence="1">Ribonuclease H-like domain-containing protein</fullName>
    </submittedName>
</protein>